<accession>A0A9Q9BX54</accession>
<dbReference type="RefSeq" id="WP_254250229.1">
    <property type="nucleotide sequence ID" value="NZ_CP073809.1"/>
</dbReference>
<evidence type="ECO:0000313" key="2">
    <source>
        <dbReference type="Proteomes" id="UP001057381"/>
    </source>
</evidence>
<dbReference type="Proteomes" id="UP001057381">
    <property type="component" value="Chromosome"/>
</dbReference>
<dbReference type="EMBL" id="CP073809">
    <property type="protein sequence ID" value="UTH14197.1"/>
    <property type="molecule type" value="Genomic_DNA"/>
</dbReference>
<reference evidence="1" key="1">
    <citation type="submission" date="2021-04" db="EMBL/GenBank/DDBJ databases">
        <title>Complete Genome Sequences of Macrococcus spp. from dog and cattle.</title>
        <authorList>
            <person name="Schwendener S."/>
            <person name="Perreten V."/>
        </authorList>
    </citation>
    <scope>NUCLEOTIDE SEQUENCE</scope>
    <source>
        <strain evidence="1">Epi0143-OL</strain>
    </source>
</reference>
<name>A0A9Q9BX54_9STAP</name>
<sequence length="583" mass="68525">MKIDAKRIEKKAINILEGVIGELSNLDYNFNYGDKDISFDGNIDVYNTDKLSKKNYIKSIKVQIKGRKYSKLNKVIKYPVDVKDLNVFLKENGAVYFVVGQIYNSEKRCVESKIYMRHLLPLTINKILHNKEKQKTISISFYEINLEEFYGECIKFIEHQSIQVIRMNSSLIQHGSKNLIVGTSESIKIDENGLPQNDFYLYKKDPLDINPTLPITALSITKLESGNYTTVRLNGEYLRIFVRIEKTKEYQKIIFNQSLEITHIYKKDIQKLKFHSLLDINKYIEAIKIYKAIVNNEIIESELFKIELIDSFEEIEVINKINDHLNELDTILSEMQIDSRYLNGVSNPIDDMKIISLFIESYKNNNFEYYGLNKSNIYQLPLGNTNLAVFYDNDKKEVFNIFSLRFIESWCAIKPKETSKPTIKIPFIFSLNRDFFLNTINFNIDRIIEGIRKLDNYECKDLFEVFNNFSLELIYCYDKTKNRNFLDAAQELINNIITRTSNEKNILIVNMAQIEYRLFDGISEETREKLMQTKISFVQEEHFIGSICVNILLGNEEETEFYLKKLDEEELTNLKKYPIFNLK</sequence>
<organism evidence="1 2">
    <name type="scientific">Macrococcus equipercicus</name>
    <dbReference type="NCBI Taxonomy" id="69967"/>
    <lineage>
        <taxon>Bacteria</taxon>
        <taxon>Bacillati</taxon>
        <taxon>Bacillota</taxon>
        <taxon>Bacilli</taxon>
        <taxon>Bacillales</taxon>
        <taxon>Staphylococcaceae</taxon>
        <taxon>Macrococcus</taxon>
    </lineage>
</organism>
<protein>
    <recommendedName>
        <fullName evidence="3">DUF4365 domain-containing protein</fullName>
    </recommendedName>
</protein>
<gene>
    <name evidence="1" type="ORF">KFV11_02195</name>
</gene>
<evidence type="ECO:0008006" key="3">
    <source>
        <dbReference type="Google" id="ProtNLM"/>
    </source>
</evidence>
<evidence type="ECO:0000313" key="1">
    <source>
        <dbReference type="EMBL" id="UTH14197.1"/>
    </source>
</evidence>
<dbReference type="AlphaFoldDB" id="A0A9Q9BX54"/>
<proteinExistence type="predicted"/>
<dbReference type="KEGG" id="mequ:KFV11_02195"/>